<evidence type="ECO:0000259" key="9">
    <source>
        <dbReference type="Pfam" id="PF00465"/>
    </source>
</evidence>
<dbReference type="FunCoup" id="A0A371RHI9">
    <property type="interactions" value="492"/>
</dbReference>
<evidence type="ECO:0000256" key="1">
    <source>
        <dbReference type="ARBA" id="ARBA00001962"/>
    </source>
</evidence>
<dbReference type="GO" id="GO:0004022">
    <property type="term" value="F:alcohol dehydrogenase (NAD+) activity"/>
    <property type="evidence" value="ECO:0007669"/>
    <property type="project" value="UniProtKB-EC"/>
</dbReference>
<reference evidence="11 12" key="1">
    <citation type="submission" date="2018-08" db="EMBL/GenBank/DDBJ databases">
        <title>Parvularcula sp. SM1705, isolated from surface water of the South Sea China.</title>
        <authorList>
            <person name="Sun L."/>
        </authorList>
    </citation>
    <scope>NUCLEOTIDE SEQUENCE [LARGE SCALE GENOMIC DNA]</scope>
    <source>
        <strain evidence="11 12">SM1705</strain>
    </source>
</reference>
<dbReference type="Pfam" id="PF25137">
    <property type="entry name" value="ADH_Fe_C"/>
    <property type="match status" value="1"/>
</dbReference>
<sequence length="402" mass="42732">MYAQRFLRPVFSREGEPRVTDFQFLTVPKIYMKAGAARTLGDYLAAESSVSSIFLVTDRGVREAGLLDNACASLSAAGVKVTICDDVVADPPEQLMLDMTEKARSAGCDGYLGLGGGSSLDAAKLLAVLAEGEQDLASMYGIDQIRGRRKPLFLVPTTAGTGSEVTPIAIVTTGETTKSGIVSPVLYADAAILDPELTIRLPGHVTAATGLDAMVHAIEAYTSRHKKNPISDALALKALSLLSAAVPAAYDDGTDLTARSDALLGSMLAGQAFANAPVAGVHALAYPLGGIFHLPHGLSNALVLPYVLEFNALSAKEQYAELYTHLTGDGQGGDESRAGKFAHYMSELCERVGLRQQLRDLGVPQDRLSDLASDAMKQTRLLINNPREISYEDALSIYEQAW</sequence>
<name>A0A371RHI9_9PROT</name>
<evidence type="ECO:0000256" key="2">
    <source>
        <dbReference type="ARBA" id="ARBA00007358"/>
    </source>
</evidence>
<dbReference type="EMBL" id="QUQO01000001">
    <property type="protein sequence ID" value="RFB04913.1"/>
    <property type="molecule type" value="Genomic_DNA"/>
</dbReference>
<dbReference type="AlphaFoldDB" id="A0A371RHI9"/>
<feature type="domain" description="Fe-containing alcohol dehydrogenase-like C-terminal" evidence="10">
    <location>
        <begin position="206"/>
        <end position="402"/>
    </location>
</feature>
<keyword evidence="4" id="KW-0520">NAD</keyword>
<evidence type="ECO:0000256" key="5">
    <source>
        <dbReference type="ARBA" id="ARBA00049164"/>
    </source>
</evidence>
<organism evidence="11 12">
    <name type="scientific">Parvularcula marina</name>
    <dbReference type="NCBI Taxonomy" id="2292771"/>
    <lineage>
        <taxon>Bacteria</taxon>
        <taxon>Pseudomonadati</taxon>
        <taxon>Pseudomonadota</taxon>
        <taxon>Alphaproteobacteria</taxon>
        <taxon>Parvularculales</taxon>
        <taxon>Parvularculaceae</taxon>
        <taxon>Parvularcula</taxon>
    </lineage>
</organism>
<keyword evidence="3" id="KW-0560">Oxidoreductase</keyword>
<dbReference type="CDD" id="cd08193">
    <property type="entry name" value="HVD"/>
    <property type="match status" value="1"/>
</dbReference>
<proteinExistence type="inferred from homology"/>
<dbReference type="OrthoDB" id="9815791at2"/>
<dbReference type="InterPro" id="IPR001670">
    <property type="entry name" value="ADH_Fe/GldA"/>
</dbReference>
<evidence type="ECO:0000313" key="12">
    <source>
        <dbReference type="Proteomes" id="UP000264589"/>
    </source>
</evidence>
<evidence type="ECO:0000256" key="6">
    <source>
        <dbReference type="ARBA" id="ARBA00049243"/>
    </source>
</evidence>
<dbReference type="Gene3D" id="1.20.1090.10">
    <property type="entry name" value="Dehydroquinate synthase-like - alpha domain"/>
    <property type="match status" value="1"/>
</dbReference>
<evidence type="ECO:0000256" key="7">
    <source>
        <dbReference type="ARBA" id="ARBA00074848"/>
    </source>
</evidence>
<dbReference type="InterPro" id="IPR056798">
    <property type="entry name" value="ADH_Fe_C"/>
</dbReference>
<dbReference type="FunFam" id="1.20.1090.10:FF:000001">
    <property type="entry name" value="Aldehyde-alcohol dehydrogenase"/>
    <property type="match status" value="1"/>
</dbReference>
<dbReference type="PROSITE" id="PS00913">
    <property type="entry name" value="ADH_IRON_1"/>
    <property type="match status" value="1"/>
</dbReference>
<evidence type="ECO:0000256" key="8">
    <source>
        <dbReference type="ARBA" id="ARBA00076680"/>
    </source>
</evidence>
<comment type="caution">
    <text evidence="11">The sequence shown here is derived from an EMBL/GenBank/DDBJ whole genome shotgun (WGS) entry which is preliminary data.</text>
</comment>
<evidence type="ECO:0000313" key="11">
    <source>
        <dbReference type="EMBL" id="RFB04913.1"/>
    </source>
</evidence>
<accession>A0A371RHI9</accession>
<keyword evidence="12" id="KW-1185">Reference proteome</keyword>
<dbReference type="PANTHER" id="PTHR11496:SF102">
    <property type="entry name" value="ALCOHOL DEHYDROGENASE 4"/>
    <property type="match status" value="1"/>
</dbReference>
<protein>
    <recommendedName>
        <fullName evidence="7">Alcohol dehydrogenase 2</fullName>
    </recommendedName>
    <alternativeName>
        <fullName evidence="8">Alcohol dehydrogenase II</fullName>
    </alternativeName>
</protein>
<comment type="cofactor">
    <cofactor evidence="1">
        <name>Fe cation</name>
        <dbReference type="ChEBI" id="CHEBI:24875"/>
    </cofactor>
</comment>
<dbReference type="InterPro" id="IPR039697">
    <property type="entry name" value="Alcohol_dehydrogenase_Fe"/>
</dbReference>
<dbReference type="SUPFAM" id="SSF56796">
    <property type="entry name" value="Dehydroquinate synthase-like"/>
    <property type="match status" value="1"/>
</dbReference>
<dbReference type="Pfam" id="PF00465">
    <property type="entry name" value="Fe-ADH"/>
    <property type="match status" value="1"/>
</dbReference>
<dbReference type="Proteomes" id="UP000264589">
    <property type="component" value="Unassembled WGS sequence"/>
</dbReference>
<evidence type="ECO:0000256" key="4">
    <source>
        <dbReference type="ARBA" id="ARBA00023027"/>
    </source>
</evidence>
<feature type="domain" description="Alcohol dehydrogenase iron-type/glycerol dehydrogenase GldA" evidence="9">
    <location>
        <begin position="29"/>
        <end position="195"/>
    </location>
</feature>
<dbReference type="PANTHER" id="PTHR11496">
    <property type="entry name" value="ALCOHOL DEHYDROGENASE"/>
    <property type="match status" value="1"/>
</dbReference>
<dbReference type="FunFam" id="3.40.50.1970:FF:000003">
    <property type="entry name" value="Alcohol dehydrogenase, iron-containing"/>
    <property type="match status" value="1"/>
</dbReference>
<dbReference type="GO" id="GO:0046872">
    <property type="term" value="F:metal ion binding"/>
    <property type="evidence" value="ECO:0007669"/>
    <property type="project" value="InterPro"/>
</dbReference>
<dbReference type="InterPro" id="IPR018211">
    <property type="entry name" value="ADH_Fe_CS"/>
</dbReference>
<gene>
    <name evidence="11" type="ORF">DX908_06215</name>
</gene>
<comment type="catalytic activity">
    <reaction evidence="6">
        <text>a primary alcohol + NAD(+) = an aldehyde + NADH + H(+)</text>
        <dbReference type="Rhea" id="RHEA:10736"/>
        <dbReference type="ChEBI" id="CHEBI:15378"/>
        <dbReference type="ChEBI" id="CHEBI:15734"/>
        <dbReference type="ChEBI" id="CHEBI:17478"/>
        <dbReference type="ChEBI" id="CHEBI:57540"/>
        <dbReference type="ChEBI" id="CHEBI:57945"/>
        <dbReference type="EC" id="1.1.1.1"/>
    </reaction>
</comment>
<dbReference type="InParanoid" id="A0A371RHI9"/>
<comment type="similarity">
    <text evidence="2">Belongs to the iron-containing alcohol dehydrogenase family.</text>
</comment>
<evidence type="ECO:0000256" key="3">
    <source>
        <dbReference type="ARBA" id="ARBA00023002"/>
    </source>
</evidence>
<evidence type="ECO:0000259" key="10">
    <source>
        <dbReference type="Pfam" id="PF25137"/>
    </source>
</evidence>
<comment type="catalytic activity">
    <reaction evidence="5">
        <text>a secondary alcohol + NAD(+) = a ketone + NADH + H(+)</text>
        <dbReference type="Rhea" id="RHEA:10740"/>
        <dbReference type="ChEBI" id="CHEBI:15378"/>
        <dbReference type="ChEBI" id="CHEBI:17087"/>
        <dbReference type="ChEBI" id="CHEBI:35681"/>
        <dbReference type="ChEBI" id="CHEBI:57540"/>
        <dbReference type="ChEBI" id="CHEBI:57945"/>
        <dbReference type="EC" id="1.1.1.1"/>
    </reaction>
</comment>
<dbReference type="Gene3D" id="3.40.50.1970">
    <property type="match status" value="1"/>
</dbReference>